<evidence type="ECO:0000256" key="1">
    <source>
        <dbReference type="ARBA" id="ARBA00004141"/>
    </source>
</evidence>
<comment type="subcellular location">
    <subcellularLocation>
        <location evidence="1">Membrane</location>
        <topology evidence="1">Multi-pass membrane protein</topology>
    </subcellularLocation>
</comment>
<name>V3ZKK5_LOTGI</name>
<evidence type="ECO:0000313" key="6">
    <source>
        <dbReference type="EMBL" id="ESO82930.1"/>
    </source>
</evidence>
<dbReference type="InterPro" id="IPR050579">
    <property type="entry name" value="PMP-22/EMP/MP20-like"/>
</dbReference>
<feature type="transmembrane region" description="Helical" evidence="5">
    <location>
        <begin position="106"/>
        <end position="126"/>
    </location>
</feature>
<keyword evidence="4 5" id="KW-0472">Membrane</keyword>
<evidence type="ECO:0000313" key="7">
    <source>
        <dbReference type="Proteomes" id="UP000030746"/>
    </source>
</evidence>
<gene>
    <name evidence="6" type="ORF">LOTGIDRAFT_176275</name>
</gene>
<dbReference type="Gene3D" id="1.20.140.150">
    <property type="match status" value="1"/>
</dbReference>
<dbReference type="RefSeq" id="XP_009066383.1">
    <property type="nucleotide sequence ID" value="XM_009068135.1"/>
</dbReference>
<feature type="transmembrane region" description="Helical" evidence="5">
    <location>
        <begin position="132"/>
        <end position="153"/>
    </location>
</feature>
<dbReference type="OMA" id="ECNIGEC"/>
<organism evidence="6 7">
    <name type="scientific">Lottia gigantea</name>
    <name type="common">Giant owl limpet</name>
    <dbReference type="NCBI Taxonomy" id="225164"/>
    <lineage>
        <taxon>Eukaryota</taxon>
        <taxon>Metazoa</taxon>
        <taxon>Spiralia</taxon>
        <taxon>Lophotrochozoa</taxon>
        <taxon>Mollusca</taxon>
        <taxon>Gastropoda</taxon>
        <taxon>Patellogastropoda</taxon>
        <taxon>Lottioidea</taxon>
        <taxon>Lottiidae</taxon>
        <taxon>Lottia</taxon>
    </lineage>
</organism>
<evidence type="ECO:0000256" key="5">
    <source>
        <dbReference type="SAM" id="Phobius"/>
    </source>
</evidence>
<dbReference type="HOGENOM" id="CLU_1671311_0_0_1"/>
<feature type="transmembrane region" description="Helical" evidence="5">
    <location>
        <begin position="73"/>
        <end position="94"/>
    </location>
</feature>
<dbReference type="PANTHER" id="PTHR10671">
    <property type="entry name" value="EPITHELIAL MEMBRANE PROTEIN-RELATED"/>
    <property type="match status" value="1"/>
</dbReference>
<dbReference type="PANTHER" id="PTHR10671:SF34">
    <property type="entry name" value="PROTEIN NKG7"/>
    <property type="match status" value="1"/>
</dbReference>
<keyword evidence="7" id="KW-1185">Reference proteome</keyword>
<keyword evidence="2 5" id="KW-0812">Transmembrane</keyword>
<dbReference type="CTD" id="20243659"/>
<keyword evidence="3 5" id="KW-1133">Transmembrane helix</keyword>
<accession>V3ZKK5</accession>
<dbReference type="EMBL" id="KB203837">
    <property type="protein sequence ID" value="ESO82930.1"/>
    <property type="molecule type" value="Genomic_DNA"/>
</dbReference>
<dbReference type="InterPro" id="IPR004031">
    <property type="entry name" value="PMP22/EMP/MP20/Claudin"/>
</dbReference>
<dbReference type="KEGG" id="lgi:LOTGIDRAFT_176275"/>
<proteinExistence type="predicted"/>
<evidence type="ECO:0000256" key="2">
    <source>
        <dbReference type="ARBA" id="ARBA00022692"/>
    </source>
</evidence>
<dbReference type="GeneID" id="20243659"/>
<dbReference type="AlphaFoldDB" id="V3ZKK5"/>
<protein>
    <submittedName>
        <fullName evidence="6">Uncharacterized protein</fullName>
    </submittedName>
</protein>
<reference evidence="6 7" key="1">
    <citation type="journal article" date="2013" name="Nature">
        <title>Insights into bilaterian evolution from three spiralian genomes.</title>
        <authorList>
            <person name="Simakov O."/>
            <person name="Marletaz F."/>
            <person name="Cho S.J."/>
            <person name="Edsinger-Gonzales E."/>
            <person name="Havlak P."/>
            <person name="Hellsten U."/>
            <person name="Kuo D.H."/>
            <person name="Larsson T."/>
            <person name="Lv J."/>
            <person name="Arendt D."/>
            <person name="Savage R."/>
            <person name="Osoegawa K."/>
            <person name="de Jong P."/>
            <person name="Grimwood J."/>
            <person name="Chapman J.A."/>
            <person name="Shapiro H."/>
            <person name="Aerts A."/>
            <person name="Otillar R.P."/>
            <person name="Terry A.Y."/>
            <person name="Boore J.L."/>
            <person name="Grigoriev I.V."/>
            <person name="Lindberg D.R."/>
            <person name="Seaver E.C."/>
            <person name="Weisblat D.A."/>
            <person name="Putnam N.H."/>
            <person name="Rokhsar D.S."/>
        </authorList>
    </citation>
    <scope>NUCLEOTIDE SEQUENCE [LARGE SCALE GENOMIC DNA]</scope>
</reference>
<dbReference type="Pfam" id="PF00822">
    <property type="entry name" value="PMP22_Claudin"/>
    <property type="match status" value="1"/>
</dbReference>
<dbReference type="Proteomes" id="UP000030746">
    <property type="component" value="Unassembled WGS sequence"/>
</dbReference>
<evidence type="ECO:0000256" key="3">
    <source>
        <dbReference type="ARBA" id="ARBA00022989"/>
    </source>
</evidence>
<sequence length="158" mass="17284">MVFSDVTLFTKISAFLVLSAVVLDIVSLATPHWENGTLFDSGLWEICKEALSVRSCSSIPEDVISDKFQTVRAFVIIGCVLGLLTFLLLIMFIFKHTANRVKNVVILLAGLAGICTLIGFCVYTSLADSYGYSFILNVVAGALYFVVTIIMALDQRIC</sequence>
<dbReference type="GO" id="GO:0005886">
    <property type="term" value="C:plasma membrane"/>
    <property type="evidence" value="ECO:0007669"/>
    <property type="project" value="TreeGrafter"/>
</dbReference>
<feature type="transmembrane region" description="Helical" evidence="5">
    <location>
        <begin position="12"/>
        <end position="33"/>
    </location>
</feature>
<evidence type="ECO:0000256" key="4">
    <source>
        <dbReference type="ARBA" id="ARBA00023136"/>
    </source>
</evidence>